<reference evidence="10" key="1">
    <citation type="submission" date="2016-11" db="UniProtKB">
        <authorList>
            <consortium name="WormBaseParasite"/>
        </authorList>
    </citation>
    <scope>IDENTIFICATION</scope>
</reference>
<dbReference type="InterPro" id="IPR050848">
    <property type="entry name" value="Homeobox_TF"/>
</dbReference>
<dbReference type="GO" id="GO:0003677">
    <property type="term" value="F:DNA binding"/>
    <property type="evidence" value="ECO:0007669"/>
    <property type="project" value="UniProtKB-UniRule"/>
</dbReference>
<evidence type="ECO:0000256" key="5">
    <source>
        <dbReference type="PROSITE-ProRule" id="PRU00108"/>
    </source>
</evidence>
<dbReference type="WBParaSite" id="MhA1_Contig287.frz3.gene5">
    <property type="protein sequence ID" value="MhA1_Contig287.frz3.gene5"/>
    <property type="gene ID" value="MhA1_Contig287.frz3.gene5"/>
</dbReference>
<feature type="compositionally biased region" description="Low complexity" evidence="7">
    <location>
        <begin position="7"/>
        <end position="27"/>
    </location>
</feature>
<dbReference type="GO" id="GO:0005634">
    <property type="term" value="C:nucleus"/>
    <property type="evidence" value="ECO:0007669"/>
    <property type="project" value="UniProtKB-SubCell"/>
</dbReference>
<dbReference type="PROSITE" id="PS00027">
    <property type="entry name" value="HOMEOBOX_1"/>
    <property type="match status" value="1"/>
</dbReference>
<dbReference type="Pfam" id="PF00046">
    <property type="entry name" value="Homeodomain"/>
    <property type="match status" value="1"/>
</dbReference>
<dbReference type="OMA" id="NESTAPW"/>
<dbReference type="PRINTS" id="PR00024">
    <property type="entry name" value="HOMEOBOX"/>
</dbReference>
<dbReference type="InterPro" id="IPR001356">
    <property type="entry name" value="HD"/>
</dbReference>
<dbReference type="PANTHER" id="PTHR24333">
    <property type="entry name" value="HOMEO BOX HB9 LIKE A-RELATED"/>
    <property type="match status" value="1"/>
</dbReference>
<feature type="domain" description="Homeobox" evidence="8">
    <location>
        <begin position="44"/>
        <end position="104"/>
    </location>
</feature>
<organism evidence="9 10">
    <name type="scientific">Meloidogyne hapla</name>
    <name type="common">Root-knot nematode worm</name>
    <dbReference type="NCBI Taxonomy" id="6305"/>
    <lineage>
        <taxon>Eukaryota</taxon>
        <taxon>Metazoa</taxon>
        <taxon>Ecdysozoa</taxon>
        <taxon>Nematoda</taxon>
        <taxon>Chromadorea</taxon>
        <taxon>Rhabditida</taxon>
        <taxon>Tylenchina</taxon>
        <taxon>Tylenchomorpha</taxon>
        <taxon>Tylenchoidea</taxon>
        <taxon>Meloidogynidae</taxon>
        <taxon>Meloidogyninae</taxon>
        <taxon>Meloidogyne</taxon>
    </lineage>
</organism>
<proteinExistence type="predicted"/>
<keyword evidence="9" id="KW-1185">Reference proteome</keyword>
<name>A0A1I8BL52_MELHA</name>
<dbReference type="PANTHER" id="PTHR24333:SF5">
    <property type="entry name" value="VENT HOMEOBOX"/>
    <property type="match status" value="1"/>
</dbReference>
<accession>A0A1I8BL52</accession>
<dbReference type="InterPro" id="IPR009057">
    <property type="entry name" value="Homeodomain-like_sf"/>
</dbReference>
<evidence type="ECO:0000256" key="2">
    <source>
        <dbReference type="ARBA" id="ARBA00023125"/>
    </source>
</evidence>
<keyword evidence="2 5" id="KW-0238">DNA-binding</keyword>
<sequence>MRMQQASPHSSSSETTTTTPITTTLTPNGIKRNSSNNCCVSGGKKARKARTIFTDKQLQELETMFEHKRYLSVTDRMELARRMNLSDTQVKTWYQNRRTKWKRQEQTSADMLSDQQQVLLMQNLLCNEPFYWPFLSQVASNPILMHRLLPAFLSKPNIPINTSINSTNSSFANSSSSVASTSSTLSTSTTTTTLSNNNFNSFPLFNNNFKNETSSTDENKINKEKEELKEDELNETKNASILTVKLGKRRHSEKEESEEILKKVAKEDI</sequence>
<evidence type="ECO:0000256" key="1">
    <source>
        <dbReference type="ARBA" id="ARBA00004123"/>
    </source>
</evidence>
<dbReference type="SMART" id="SM00389">
    <property type="entry name" value="HOX"/>
    <property type="match status" value="1"/>
</dbReference>
<feature type="DNA-binding region" description="Homeobox" evidence="5">
    <location>
        <begin position="46"/>
        <end position="105"/>
    </location>
</feature>
<feature type="region of interest" description="Disordered" evidence="7">
    <location>
        <begin position="1"/>
        <end position="42"/>
    </location>
</feature>
<evidence type="ECO:0000256" key="7">
    <source>
        <dbReference type="SAM" id="MobiDB-lite"/>
    </source>
</evidence>
<dbReference type="GO" id="GO:0000981">
    <property type="term" value="F:DNA-binding transcription factor activity, RNA polymerase II-specific"/>
    <property type="evidence" value="ECO:0007669"/>
    <property type="project" value="InterPro"/>
</dbReference>
<dbReference type="AlphaFoldDB" id="A0A1I8BL52"/>
<evidence type="ECO:0000256" key="6">
    <source>
        <dbReference type="RuleBase" id="RU000682"/>
    </source>
</evidence>
<protein>
    <submittedName>
        <fullName evidence="10">Homeobox domain-containing protein</fullName>
    </submittedName>
</protein>
<dbReference type="SUPFAM" id="SSF46689">
    <property type="entry name" value="Homeodomain-like"/>
    <property type="match status" value="1"/>
</dbReference>
<dbReference type="PROSITE" id="PS50071">
    <property type="entry name" value="HOMEOBOX_2"/>
    <property type="match status" value="1"/>
</dbReference>
<evidence type="ECO:0000256" key="4">
    <source>
        <dbReference type="ARBA" id="ARBA00023242"/>
    </source>
</evidence>
<feature type="region of interest" description="Disordered" evidence="7">
    <location>
        <begin position="248"/>
        <end position="269"/>
    </location>
</feature>
<comment type="subcellular location">
    <subcellularLocation>
        <location evidence="1 5 6">Nucleus</location>
    </subcellularLocation>
</comment>
<dbReference type="InterPro" id="IPR017970">
    <property type="entry name" value="Homeobox_CS"/>
</dbReference>
<dbReference type="Gene3D" id="1.10.10.60">
    <property type="entry name" value="Homeodomain-like"/>
    <property type="match status" value="1"/>
</dbReference>
<dbReference type="InterPro" id="IPR020479">
    <property type="entry name" value="HD_metazoa"/>
</dbReference>
<evidence type="ECO:0000313" key="10">
    <source>
        <dbReference type="WBParaSite" id="MhA1_Contig287.frz3.gene5"/>
    </source>
</evidence>
<dbReference type="CDD" id="cd00086">
    <property type="entry name" value="homeodomain"/>
    <property type="match status" value="1"/>
</dbReference>
<evidence type="ECO:0000313" key="9">
    <source>
        <dbReference type="Proteomes" id="UP000095281"/>
    </source>
</evidence>
<dbReference type="Proteomes" id="UP000095281">
    <property type="component" value="Unplaced"/>
</dbReference>
<keyword evidence="3 5" id="KW-0371">Homeobox</keyword>
<evidence type="ECO:0000259" key="8">
    <source>
        <dbReference type="PROSITE" id="PS50071"/>
    </source>
</evidence>
<evidence type="ECO:0000256" key="3">
    <source>
        <dbReference type="ARBA" id="ARBA00023155"/>
    </source>
</evidence>
<keyword evidence="4 5" id="KW-0539">Nucleus</keyword>
<feature type="compositionally biased region" description="Basic and acidic residues" evidence="7">
    <location>
        <begin position="259"/>
        <end position="269"/>
    </location>
</feature>